<name>A0A397S8W7_9GLOM</name>
<accession>A0A397S8W7</accession>
<comment type="caution">
    <text evidence="3">The sequence shown here is derived from an EMBL/GenBank/DDBJ whole genome shotgun (WGS) entry which is preliminary data.</text>
</comment>
<feature type="compositionally biased region" description="Basic residues" evidence="1">
    <location>
        <begin position="1"/>
        <end position="10"/>
    </location>
</feature>
<dbReference type="Proteomes" id="UP000265703">
    <property type="component" value="Unassembled WGS sequence"/>
</dbReference>
<dbReference type="AlphaFoldDB" id="A0A397S8W7"/>
<evidence type="ECO:0000313" key="4">
    <source>
        <dbReference type="Proteomes" id="UP000265703"/>
    </source>
</evidence>
<dbReference type="OrthoDB" id="2355885at2759"/>
<gene>
    <name evidence="3" type="ORF">C1645_743553</name>
</gene>
<evidence type="ECO:0000256" key="2">
    <source>
        <dbReference type="SAM" id="Phobius"/>
    </source>
</evidence>
<proteinExistence type="predicted"/>
<feature type="transmembrane region" description="Helical" evidence="2">
    <location>
        <begin position="98"/>
        <end position="121"/>
    </location>
</feature>
<reference evidence="3 4" key="1">
    <citation type="submission" date="2018-06" db="EMBL/GenBank/DDBJ databases">
        <title>Comparative genomics reveals the genomic features of Rhizophagus irregularis, R. cerebriforme, R. diaphanum and Gigaspora rosea, and their symbiotic lifestyle signature.</title>
        <authorList>
            <person name="Morin E."/>
            <person name="San Clemente H."/>
            <person name="Chen E.C.H."/>
            <person name="De La Providencia I."/>
            <person name="Hainaut M."/>
            <person name="Kuo A."/>
            <person name="Kohler A."/>
            <person name="Murat C."/>
            <person name="Tang N."/>
            <person name="Roy S."/>
            <person name="Loubradou J."/>
            <person name="Henrissat B."/>
            <person name="Grigoriev I.V."/>
            <person name="Corradi N."/>
            <person name="Roux C."/>
            <person name="Martin F.M."/>
        </authorList>
    </citation>
    <scope>NUCLEOTIDE SEQUENCE [LARGE SCALE GENOMIC DNA]</scope>
    <source>
        <strain evidence="3 4">DAOM 227022</strain>
    </source>
</reference>
<evidence type="ECO:0000256" key="1">
    <source>
        <dbReference type="SAM" id="MobiDB-lite"/>
    </source>
</evidence>
<keyword evidence="4" id="KW-1185">Reference proteome</keyword>
<protein>
    <submittedName>
        <fullName evidence="3">Uncharacterized protein</fullName>
    </submittedName>
</protein>
<feature type="region of interest" description="Disordered" evidence="1">
    <location>
        <begin position="1"/>
        <end position="29"/>
    </location>
</feature>
<evidence type="ECO:0000313" key="3">
    <source>
        <dbReference type="EMBL" id="RIA82760.1"/>
    </source>
</evidence>
<keyword evidence="2" id="KW-0472">Membrane</keyword>
<sequence>MTLFKSKSKVKPSDTNVNEKKDEKNYNSSIIPADDDDCTITIVVPPTARPVNSRYSVQYLKQFQDEQQSYSEDYSPGRLGSPIIDKPALEKPGYSWKYILIASLITLKLMIAIGFITYFIARDNV</sequence>
<keyword evidence="2" id="KW-1133">Transmembrane helix</keyword>
<dbReference type="EMBL" id="QKYT01000633">
    <property type="protein sequence ID" value="RIA82760.1"/>
    <property type="molecule type" value="Genomic_DNA"/>
</dbReference>
<organism evidence="3 4">
    <name type="scientific">Glomus cerebriforme</name>
    <dbReference type="NCBI Taxonomy" id="658196"/>
    <lineage>
        <taxon>Eukaryota</taxon>
        <taxon>Fungi</taxon>
        <taxon>Fungi incertae sedis</taxon>
        <taxon>Mucoromycota</taxon>
        <taxon>Glomeromycotina</taxon>
        <taxon>Glomeromycetes</taxon>
        <taxon>Glomerales</taxon>
        <taxon>Glomeraceae</taxon>
        <taxon>Glomus</taxon>
    </lineage>
</organism>
<keyword evidence="2" id="KW-0812">Transmembrane</keyword>